<dbReference type="Gene3D" id="1.10.510.10">
    <property type="entry name" value="Transferase(Phosphotransferase) domain 1"/>
    <property type="match status" value="1"/>
</dbReference>
<dbReference type="InterPro" id="IPR011009">
    <property type="entry name" value="Kinase-like_dom_sf"/>
</dbReference>
<dbReference type="SMART" id="SM00220">
    <property type="entry name" value="S_TKc"/>
    <property type="match status" value="1"/>
</dbReference>
<feature type="compositionally biased region" description="Polar residues" evidence="10">
    <location>
        <begin position="1712"/>
        <end position="1721"/>
    </location>
</feature>
<comment type="catalytic activity">
    <reaction evidence="7">
        <text>L-threonyl-[protein] + ATP = O-phospho-L-threonyl-[protein] + ADP + H(+)</text>
        <dbReference type="Rhea" id="RHEA:46608"/>
        <dbReference type="Rhea" id="RHEA-COMP:11060"/>
        <dbReference type="Rhea" id="RHEA-COMP:11605"/>
        <dbReference type="ChEBI" id="CHEBI:15378"/>
        <dbReference type="ChEBI" id="CHEBI:30013"/>
        <dbReference type="ChEBI" id="CHEBI:30616"/>
        <dbReference type="ChEBI" id="CHEBI:61977"/>
        <dbReference type="ChEBI" id="CHEBI:456216"/>
        <dbReference type="EC" id="2.7.11.1"/>
    </reaction>
</comment>
<evidence type="ECO:0000256" key="4">
    <source>
        <dbReference type="ARBA" id="ARBA00022741"/>
    </source>
</evidence>
<feature type="compositionally biased region" description="Low complexity" evidence="10">
    <location>
        <begin position="68"/>
        <end position="77"/>
    </location>
</feature>
<dbReference type="InterPro" id="IPR008271">
    <property type="entry name" value="Ser/Thr_kinase_AS"/>
</dbReference>
<feature type="compositionally biased region" description="Low complexity" evidence="10">
    <location>
        <begin position="606"/>
        <end position="616"/>
    </location>
</feature>
<evidence type="ECO:0000256" key="8">
    <source>
        <dbReference type="ARBA" id="ARBA00048679"/>
    </source>
</evidence>
<dbReference type="InterPro" id="IPR000719">
    <property type="entry name" value="Prot_kinase_dom"/>
</dbReference>
<dbReference type="CDD" id="cd06627">
    <property type="entry name" value="STKc_Cdc7_like"/>
    <property type="match status" value="1"/>
</dbReference>
<dbReference type="PANTHER" id="PTHR24361:SF433">
    <property type="entry name" value="PROTEIN KINASE DOMAIN-CONTAINING PROTEIN"/>
    <property type="match status" value="1"/>
</dbReference>
<keyword evidence="5 12" id="KW-0418">Kinase</keyword>
<dbReference type="EMBL" id="CAWUHB010000023">
    <property type="protein sequence ID" value="CAK7221734.1"/>
    <property type="molecule type" value="Genomic_DNA"/>
</dbReference>
<feature type="region of interest" description="Disordered" evidence="10">
    <location>
        <begin position="1398"/>
        <end position="1448"/>
    </location>
</feature>
<keyword evidence="4 9" id="KW-0547">Nucleotide-binding</keyword>
<feature type="compositionally biased region" description="Basic and acidic residues" evidence="10">
    <location>
        <begin position="1671"/>
        <end position="1683"/>
    </location>
</feature>
<evidence type="ECO:0000256" key="2">
    <source>
        <dbReference type="ARBA" id="ARBA00022527"/>
    </source>
</evidence>
<evidence type="ECO:0000256" key="10">
    <source>
        <dbReference type="SAM" id="MobiDB-lite"/>
    </source>
</evidence>
<evidence type="ECO:0000256" key="1">
    <source>
        <dbReference type="ARBA" id="ARBA00012513"/>
    </source>
</evidence>
<dbReference type="InterPro" id="IPR017441">
    <property type="entry name" value="Protein_kinase_ATP_BS"/>
</dbReference>
<accession>A0ABP0BQ47</accession>
<feature type="compositionally biased region" description="Polar residues" evidence="10">
    <location>
        <begin position="725"/>
        <end position="737"/>
    </location>
</feature>
<gene>
    <name evidence="12" type="primary">CDC15</name>
    <name evidence="12" type="ORF">SCUCBS95973_004600</name>
</gene>
<feature type="region of interest" description="Disordered" evidence="10">
    <location>
        <begin position="1"/>
        <end position="144"/>
    </location>
</feature>
<feature type="compositionally biased region" description="Low complexity" evidence="10">
    <location>
        <begin position="1"/>
        <end position="10"/>
    </location>
</feature>
<dbReference type="Pfam" id="PF00069">
    <property type="entry name" value="Pkinase"/>
    <property type="match status" value="1"/>
</dbReference>
<evidence type="ECO:0000256" key="5">
    <source>
        <dbReference type="ARBA" id="ARBA00022777"/>
    </source>
</evidence>
<feature type="region of interest" description="Disordered" evidence="10">
    <location>
        <begin position="1496"/>
        <end position="1582"/>
    </location>
</feature>
<evidence type="ECO:0000313" key="13">
    <source>
        <dbReference type="Proteomes" id="UP001642405"/>
    </source>
</evidence>
<dbReference type="PROSITE" id="PS00108">
    <property type="entry name" value="PROTEIN_KINASE_ST"/>
    <property type="match status" value="1"/>
</dbReference>
<keyword evidence="3 12" id="KW-0808">Transferase</keyword>
<reference evidence="12 13" key="1">
    <citation type="submission" date="2024-01" db="EMBL/GenBank/DDBJ databases">
        <authorList>
            <person name="Allen C."/>
            <person name="Tagirdzhanova G."/>
        </authorList>
    </citation>
    <scope>NUCLEOTIDE SEQUENCE [LARGE SCALE GENOMIC DNA]</scope>
</reference>
<feature type="compositionally biased region" description="Basic and acidic residues" evidence="10">
    <location>
        <begin position="762"/>
        <end position="771"/>
    </location>
</feature>
<evidence type="ECO:0000256" key="3">
    <source>
        <dbReference type="ARBA" id="ARBA00022679"/>
    </source>
</evidence>
<proteinExistence type="predicted"/>
<dbReference type="Proteomes" id="UP001642405">
    <property type="component" value="Unassembled WGS sequence"/>
</dbReference>
<feature type="compositionally biased region" description="Polar residues" evidence="10">
    <location>
        <begin position="1418"/>
        <end position="1437"/>
    </location>
</feature>
<comment type="catalytic activity">
    <reaction evidence="8">
        <text>L-seryl-[protein] + ATP = O-phospho-L-seryl-[protein] + ADP + H(+)</text>
        <dbReference type="Rhea" id="RHEA:17989"/>
        <dbReference type="Rhea" id="RHEA-COMP:9863"/>
        <dbReference type="Rhea" id="RHEA-COMP:11604"/>
        <dbReference type="ChEBI" id="CHEBI:15378"/>
        <dbReference type="ChEBI" id="CHEBI:29999"/>
        <dbReference type="ChEBI" id="CHEBI:30616"/>
        <dbReference type="ChEBI" id="CHEBI:83421"/>
        <dbReference type="ChEBI" id="CHEBI:456216"/>
        <dbReference type="EC" id="2.7.11.1"/>
    </reaction>
</comment>
<name>A0ABP0BQ47_9PEZI</name>
<evidence type="ECO:0000256" key="9">
    <source>
        <dbReference type="PROSITE-ProRule" id="PRU10141"/>
    </source>
</evidence>
<dbReference type="PANTHER" id="PTHR24361">
    <property type="entry name" value="MITOGEN-ACTIVATED KINASE KINASE KINASE"/>
    <property type="match status" value="1"/>
</dbReference>
<feature type="compositionally biased region" description="Acidic residues" evidence="10">
    <location>
        <begin position="787"/>
        <end position="798"/>
    </location>
</feature>
<feature type="compositionally biased region" description="Low complexity" evidence="10">
    <location>
        <begin position="1648"/>
        <end position="1661"/>
    </location>
</feature>
<feature type="compositionally biased region" description="Low complexity" evidence="10">
    <location>
        <begin position="99"/>
        <end position="135"/>
    </location>
</feature>
<dbReference type="EC" id="2.7.11.1" evidence="1"/>
<evidence type="ECO:0000313" key="12">
    <source>
        <dbReference type="EMBL" id="CAK7221734.1"/>
    </source>
</evidence>
<keyword evidence="6 9" id="KW-0067">ATP-binding</keyword>
<dbReference type="InterPro" id="IPR016024">
    <property type="entry name" value="ARM-type_fold"/>
</dbReference>
<evidence type="ECO:0000259" key="11">
    <source>
        <dbReference type="PROSITE" id="PS50011"/>
    </source>
</evidence>
<keyword evidence="2" id="KW-0723">Serine/threonine-protein kinase</keyword>
<evidence type="ECO:0000256" key="6">
    <source>
        <dbReference type="ARBA" id="ARBA00022840"/>
    </source>
</evidence>
<protein>
    <recommendedName>
        <fullName evidence="1">non-specific serine/threonine protein kinase</fullName>
        <ecNumber evidence="1">2.7.11.1</ecNumber>
    </recommendedName>
</protein>
<dbReference type="SUPFAM" id="SSF56112">
    <property type="entry name" value="Protein kinase-like (PK-like)"/>
    <property type="match status" value="1"/>
</dbReference>
<feature type="domain" description="Protein kinase" evidence="11">
    <location>
        <begin position="151"/>
        <end position="403"/>
    </location>
</feature>
<dbReference type="SUPFAM" id="SSF48371">
    <property type="entry name" value="ARM repeat"/>
    <property type="match status" value="1"/>
</dbReference>
<feature type="region of interest" description="Disordered" evidence="10">
    <location>
        <begin position="1640"/>
        <end position="1731"/>
    </location>
</feature>
<keyword evidence="13" id="KW-1185">Reference proteome</keyword>
<sequence length="1731" mass="186667">MASGSSSAAAEQRERAQHSHSHSYSHHSNRQHRQNGESSNGGSSGSGRNRSQSGSRSGARNGSGSGSGSSAARVAAAKVVPGTPRREAHPSSGSGGRGSASVSGSAGALPSTSSSVSSAQTPALRKAASSSSASNSRDRSGALQDPGLKDYRLGDCIGKGAFGSVYKAFNWGTGEAVAVKQIKLTDLPKSELRMIEAEIDLLKNLHHDNIVKYIGFVKSVDCLNIILEYCENGSLHSICKAYGKFPENLVGVYMTQVLQGLQYLHDQGVIHRDIKGANILTTKDGTVKLADFGVSTSSLAGPDKEAQVVGTPYWMAPEIIQLSGATSASDIWSVGCTVIELLQGRPPYHNLAAMPALFAIVNDDHPPLPEGVSAAARDFLMQCFQKDPNLRVSAKKLSRHPWIVSCRRSDAPVSKNPSEAVEEVVRWNRALESSETNLRASTGSDSSGPPLMGPLISRHAGSDAQRNSRALNLAKPRPMADVFSSPELADEDNWDNDFVTAISASALQNLKPQDNFGGLLSSDRLKQFASNDSRNVSANWDADFAEGEQLMTIKPPTKDHFEPDLQDQTIRPLNRKSDKAAVTAAIAAATSALTRGEAISPPPLPSSASSSTVTSPQADSPNPIRRRRSKFASPSSHDSSMTRSPTKMSFGSKFELPSRPEMAYQEQPVEDYSDLLAESDLLLTSNRLNMVLNGPGVAPAPAPRSELVRSYSTPQDSPQLFHPSDLTSLPRSMQVPASGSMRRQAASRPSVLPDRPMRRTRSSVEIERFAEDAEDEDFSDIFGPGDDLTEKEESEVGSEDGGGLMLLSKLSHSSWLGDEEDEDDPFAMMDPGWDEMDLEANIARDRHARLAERVEELVRSLKTTEGEDQLFVLTEDLLSLLWENTEVKDLIITAHGLLPILEILEPCTAKSRQHMILQLLKIVNAIILDDVELQENLCFVGGIPIITKFAARQYSNEIRLEAAAFVRQMYQTSTTTLQMFVSAGGLNVLVEFLDEDYDSSRDLVLIGVNGIWNVFELQGPTPKNDFCRIFSRSKILDPLALVLHKVLDEDEDKTGLSELIEGRIVNIFYLFSQAENYVKEVVADRQVLKTVLKDLRYMTPIHQITMLKFIKNLSMLSTTLETLHSADGIDFLIDVLSQSMKKGQMHFREISNQVLNTMFNLCRLSKERQEYAAVNGIIPLLLKIMQTERPPKEFALPILCDMAHSGSKGRRYLWQNKGLDFYVSLLADQYWQVTALDAIFIWLQEETAKVEAHLLNEGQFKTAIVACFNTAKVNAFDPNLLEPLLKVLRLSPSLAADLAQAEMYSGVAQKLTHKKAVVRLNLLRLVRNIMDNSGADMGVSSTRAGRMHLSLLFEAVQKLAEKDSAVLVRNLASELVRLHIDVPPDTAAAMAMAANNGTSSLAASSSRSRPSEARRRTTLYTPPGLQSSVSAPLTPTHNGGAGHPHNARHGQYNQQYRALQHSQSSLSTESPAMIEVAATHRRSAVALTHERDVLAYRPRSRDGMSGIPRRVSGDSSSGSSVSSLSKVSGIGSASSSSLASISSTGGSAVSSTTPTGGGGSRLPRQPMGHGRHGSRSSLGPAIISRSDSSMANKENIGGRYSMAGGLGLGLGLGPSALAAAERVERLSALGSGMSGMSGHGGDLGGAAGASRRSSVVLGSSSNGMPGRHIRHESSSGDIKDNARRQRPRPVGDAFRRSSLHSILDSEAVEVSAGQQTPNKTAGTAGDNMADD</sequence>
<feature type="region of interest" description="Disordered" evidence="10">
    <location>
        <begin position="708"/>
        <end position="802"/>
    </location>
</feature>
<dbReference type="GO" id="GO:0004674">
    <property type="term" value="F:protein serine/threonine kinase activity"/>
    <property type="evidence" value="ECO:0007669"/>
    <property type="project" value="UniProtKB-EC"/>
</dbReference>
<feature type="compositionally biased region" description="Low complexity" evidence="10">
    <location>
        <begin position="1513"/>
        <end position="1554"/>
    </location>
</feature>
<comment type="caution">
    <text evidence="12">The sequence shown here is derived from an EMBL/GenBank/DDBJ whole genome shotgun (WGS) entry which is preliminary data.</text>
</comment>
<feature type="compositionally biased region" description="Polar residues" evidence="10">
    <location>
        <begin position="632"/>
        <end position="649"/>
    </location>
</feature>
<feature type="binding site" evidence="9">
    <location>
        <position position="180"/>
    </location>
    <ligand>
        <name>ATP</name>
        <dbReference type="ChEBI" id="CHEBI:30616"/>
    </ligand>
</feature>
<feature type="region of interest" description="Disordered" evidence="10">
    <location>
        <begin position="435"/>
        <end position="466"/>
    </location>
</feature>
<organism evidence="12 13">
    <name type="scientific">Sporothrix curviconia</name>
    <dbReference type="NCBI Taxonomy" id="1260050"/>
    <lineage>
        <taxon>Eukaryota</taxon>
        <taxon>Fungi</taxon>
        <taxon>Dikarya</taxon>
        <taxon>Ascomycota</taxon>
        <taxon>Pezizomycotina</taxon>
        <taxon>Sordariomycetes</taxon>
        <taxon>Sordariomycetidae</taxon>
        <taxon>Ophiostomatales</taxon>
        <taxon>Ophiostomataceae</taxon>
        <taxon>Sporothrix</taxon>
    </lineage>
</organism>
<evidence type="ECO:0000256" key="7">
    <source>
        <dbReference type="ARBA" id="ARBA00047899"/>
    </source>
</evidence>
<feature type="compositionally biased region" description="Low complexity" evidence="10">
    <location>
        <begin position="36"/>
        <end position="60"/>
    </location>
</feature>
<feature type="region of interest" description="Disordered" evidence="10">
    <location>
        <begin position="594"/>
        <end position="659"/>
    </location>
</feature>
<dbReference type="PROSITE" id="PS00107">
    <property type="entry name" value="PROTEIN_KINASE_ATP"/>
    <property type="match status" value="1"/>
</dbReference>
<feature type="compositionally biased region" description="Basic residues" evidence="10">
    <location>
        <begin position="18"/>
        <end position="33"/>
    </location>
</feature>
<dbReference type="Gene3D" id="1.25.10.10">
    <property type="entry name" value="Leucine-rich Repeat Variant"/>
    <property type="match status" value="2"/>
</dbReference>
<dbReference type="PROSITE" id="PS50011">
    <property type="entry name" value="PROTEIN_KINASE_DOM"/>
    <property type="match status" value="1"/>
</dbReference>
<dbReference type="InterPro" id="IPR053235">
    <property type="entry name" value="Ser_Thr_kinase"/>
</dbReference>
<feature type="compositionally biased region" description="Polar residues" evidence="10">
    <location>
        <begin position="435"/>
        <end position="447"/>
    </location>
</feature>
<dbReference type="InterPro" id="IPR011989">
    <property type="entry name" value="ARM-like"/>
</dbReference>
<feature type="compositionally biased region" description="Low complexity" evidence="10">
    <location>
        <begin position="1398"/>
        <end position="1408"/>
    </location>
</feature>